<reference evidence="1" key="1">
    <citation type="submission" date="2017-07" db="EMBL/GenBank/DDBJ databases">
        <title>Taro Niue Genome Assembly and Annotation.</title>
        <authorList>
            <person name="Atibalentja N."/>
            <person name="Keating K."/>
            <person name="Fields C.J."/>
        </authorList>
    </citation>
    <scope>NUCLEOTIDE SEQUENCE</scope>
    <source>
        <strain evidence="1">Niue_2</strain>
        <tissue evidence="1">Leaf</tissue>
    </source>
</reference>
<proteinExistence type="predicted"/>
<protein>
    <submittedName>
        <fullName evidence="1">Uncharacterized protein</fullName>
    </submittedName>
</protein>
<gene>
    <name evidence="1" type="ORF">Taro_009092</name>
</gene>
<comment type="caution">
    <text evidence="1">The sequence shown here is derived from an EMBL/GenBank/DDBJ whole genome shotgun (WGS) entry which is preliminary data.</text>
</comment>
<dbReference type="AlphaFoldDB" id="A0A843U321"/>
<evidence type="ECO:0000313" key="1">
    <source>
        <dbReference type="EMBL" id="MQL76696.1"/>
    </source>
</evidence>
<dbReference type="EMBL" id="NMUH01000313">
    <property type="protein sequence ID" value="MQL76696.1"/>
    <property type="molecule type" value="Genomic_DNA"/>
</dbReference>
<keyword evidence="2" id="KW-1185">Reference proteome</keyword>
<accession>A0A843U321</accession>
<organism evidence="1 2">
    <name type="scientific">Colocasia esculenta</name>
    <name type="common">Wild taro</name>
    <name type="synonym">Arum esculentum</name>
    <dbReference type="NCBI Taxonomy" id="4460"/>
    <lineage>
        <taxon>Eukaryota</taxon>
        <taxon>Viridiplantae</taxon>
        <taxon>Streptophyta</taxon>
        <taxon>Embryophyta</taxon>
        <taxon>Tracheophyta</taxon>
        <taxon>Spermatophyta</taxon>
        <taxon>Magnoliopsida</taxon>
        <taxon>Liliopsida</taxon>
        <taxon>Araceae</taxon>
        <taxon>Aroideae</taxon>
        <taxon>Colocasieae</taxon>
        <taxon>Colocasia</taxon>
    </lineage>
</organism>
<sequence>MCNYTLTCNYRVTHKIHVPERRRARPALPLTSVPSVGGLTWQHFSKRPCDLRTPPLFDFVEGKLLPACYLYPTYPSTCASICNLHANSDPALPASSSDSSRIHLYFATP</sequence>
<name>A0A843U321_COLES</name>
<dbReference type="Proteomes" id="UP000652761">
    <property type="component" value="Unassembled WGS sequence"/>
</dbReference>
<evidence type="ECO:0000313" key="2">
    <source>
        <dbReference type="Proteomes" id="UP000652761"/>
    </source>
</evidence>